<dbReference type="PROSITE" id="PS51257">
    <property type="entry name" value="PROKAR_LIPOPROTEIN"/>
    <property type="match status" value="1"/>
</dbReference>
<sequence>MHALLRQWVGGWMAMACHHESWSAFMIGFWSAPYKALVSLRVWEGGEERRGFQLKLSMMTMIKKSIE</sequence>
<dbReference type="VEuPathDB" id="FungiDB:I7I52_03071"/>
<accession>A0A8H7ZBQ3</accession>
<gene>
    <name evidence="1" type="ORF">I7I52_03071</name>
</gene>
<dbReference type="Proteomes" id="UP000670092">
    <property type="component" value="Unassembled WGS sequence"/>
</dbReference>
<evidence type="ECO:0000313" key="1">
    <source>
        <dbReference type="EMBL" id="KAG5304664.1"/>
    </source>
</evidence>
<dbReference type="EMBL" id="JAEVHI010000001">
    <property type="protein sequence ID" value="KAG5304664.1"/>
    <property type="molecule type" value="Genomic_DNA"/>
</dbReference>
<evidence type="ECO:0000313" key="2">
    <source>
        <dbReference type="Proteomes" id="UP000670092"/>
    </source>
</evidence>
<proteinExistence type="predicted"/>
<comment type="caution">
    <text evidence="1">The sequence shown here is derived from an EMBL/GenBank/DDBJ whole genome shotgun (WGS) entry which is preliminary data.</text>
</comment>
<reference evidence="1 2" key="1">
    <citation type="submission" date="2021-01" db="EMBL/GenBank/DDBJ databases">
        <title>Chromosome-level genome assembly of a human fungal pathogen reveals clustering of transcriptionally co-regulated genes.</title>
        <authorList>
            <person name="Voorhies M."/>
            <person name="Cohen S."/>
            <person name="Shea T.P."/>
            <person name="Petrus S."/>
            <person name="Munoz J.F."/>
            <person name="Poplawski S."/>
            <person name="Goldman W.E."/>
            <person name="Michael T."/>
            <person name="Cuomo C.A."/>
            <person name="Sil A."/>
            <person name="Beyhan S."/>
        </authorList>
    </citation>
    <scope>NUCLEOTIDE SEQUENCE [LARGE SCALE GENOMIC DNA]</scope>
    <source>
        <strain evidence="1 2">G184AR</strain>
    </source>
</reference>
<dbReference type="AlphaFoldDB" id="A0A8H7ZBQ3"/>
<name>A0A8H7ZBQ3_AJECA</name>
<protein>
    <submittedName>
        <fullName evidence="1">Uncharacterized protein</fullName>
    </submittedName>
</protein>
<organism evidence="1 2">
    <name type="scientific">Ajellomyces capsulatus</name>
    <name type="common">Darling's disease fungus</name>
    <name type="synonym">Histoplasma capsulatum</name>
    <dbReference type="NCBI Taxonomy" id="5037"/>
    <lineage>
        <taxon>Eukaryota</taxon>
        <taxon>Fungi</taxon>
        <taxon>Dikarya</taxon>
        <taxon>Ascomycota</taxon>
        <taxon>Pezizomycotina</taxon>
        <taxon>Eurotiomycetes</taxon>
        <taxon>Eurotiomycetidae</taxon>
        <taxon>Onygenales</taxon>
        <taxon>Ajellomycetaceae</taxon>
        <taxon>Histoplasma</taxon>
    </lineage>
</organism>